<comment type="caution">
    <text evidence="1">The sequence shown here is derived from an EMBL/GenBank/DDBJ whole genome shotgun (WGS) entry which is preliminary data.</text>
</comment>
<organism evidence="1 2">
    <name type="scientific">Hungatella hathewayi</name>
    <dbReference type="NCBI Taxonomy" id="154046"/>
    <lineage>
        <taxon>Bacteria</taxon>
        <taxon>Bacillati</taxon>
        <taxon>Bacillota</taxon>
        <taxon>Clostridia</taxon>
        <taxon>Lachnospirales</taxon>
        <taxon>Lachnospiraceae</taxon>
        <taxon>Hungatella</taxon>
    </lineage>
</organism>
<sequence>MKSIGRDQEKNRAEIILEESGKLSVEEQECVLATLRGMVFTRDCILKNGVDEDKKE</sequence>
<evidence type="ECO:0000313" key="2">
    <source>
        <dbReference type="Proteomes" id="UP001055091"/>
    </source>
</evidence>
<evidence type="ECO:0000313" key="1">
    <source>
        <dbReference type="EMBL" id="GKG98423.1"/>
    </source>
</evidence>
<accession>A0AA37JC72</accession>
<name>A0AA37JC72_9FIRM</name>
<dbReference type="RefSeq" id="WP_171038788.1">
    <property type="nucleotide sequence ID" value="NZ_BQNJ01000001.1"/>
</dbReference>
<dbReference type="AlphaFoldDB" id="A0AA37JC72"/>
<gene>
    <name evidence="1" type="ORF">CE91St55_04050</name>
</gene>
<dbReference type="EMBL" id="BQNJ01000001">
    <property type="protein sequence ID" value="GKG98423.1"/>
    <property type="molecule type" value="Genomic_DNA"/>
</dbReference>
<dbReference type="Proteomes" id="UP001055091">
    <property type="component" value="Unassembled WGS sequence"/>
</dbReference>
<proteinExistence type="predicted"/>
<reference evidence="1" key="1">
    <citation type="submission" date="2022-01" db="EMBL/GenBank/DDBJ databases">
        <title>Novel bile acid biosynthetic pathways are enriched in the microbiome of centenarians.</title>
        <authorList>
            <person name="Sato Y."/>
            <person name="Atarashi K."/>
            <person name="Plichta R.D."/>
            <person name="Arai Y."/>
            <person name="Sasajima S."/>
            <person name="Kearney M.S."/>
            <person name="Suda W."/>
            <person name="Takeshita K."/>
            <person name="Sasaki T."/>
            <person name="Okamoto S."/>
            <person name="Skelly N.A."/>
            <person name="Okamura Y."/>
            <person name="Vlamakis H."/>
            <person name="Li Y."/>
            <person name="Tanoue T."/>
            <person name="Takei H."/>
            <person name="Nittono H."/>
            <person name="Narushima S."/>
            <person name="Irie J."/>
            <person name="Itoh H."/>
            <person name="Moriya K."/>
            <person name="Sugiura Y."/>
            <person name="Suematsu M."/>
            <person name="Moritoki N."/>
            <person name="Shibata S."/>
            <person name="Littman R.D."/>
            <person name="Fischbach A.M."/>
            <person name="Uwamino Y."/>
            <person name="Inoue T."/>
            <person name="Honda A."/>
            <person name="Hattori M."/>
            <person name="Murai T."/>
            <person name="Xavier J.R."/>
            <person name="Hirose N."/>
            <person name="Honda K."/>
        </authorList>
    </citation>
    <scope>NUCLEOTIDE SEQUENCE</scope>
    <source>
        <strain evidence="1">CE91-St55</strain>
    </source>
</reference>
<protein>
    <submittedName>
        <fullName evidence="1">Uncharacterized protein</fullName>
    </submittedName>
</protein>